<sequence>MPATTDAGVRADGDALAFAGALDRPAVASLWPAALAAIGQARRLDLRAVAQVDSAGLALLAELAARIGAGVRVEGDPPGLAELRAAYRLTPDLAFDT</sequence>
<evidence type="ECO:0000259" key="1">
    <source>
        <dbReference type="PROSITE" id="PS50801"/>
    </source>
</evidence>
<dbReference type="Pfam" id="PF13466">
    <property type="entry name" value="STAS_2"/>
    <property type="match status" value="1"/>
</dbReference>
<dbReference type="InterPro" id="IPR036513">
    <property type="entry name" value="STAS_dom_sf"/>
</dbReference>
<dbReference type="EMBL" id="SZUA01000002">
    <property type="protein sequence ID" value="TKR30178.1"/>
    <property type="molecule type" value="Genomic_DNA"/>
</dbReference>
<organism evidence="2 3">
    <name type="scientific">Luteimonas gilva</name>
    <dbReference type="NCBI Taxonomy" id="2572684"/>
    <lineage>
        <taxon>Bacteria</taxon>
        <taxon>Pseudomonadati</taxon>
        <taxon>Pseudomonadota</taxon>
        <taxon>Gammaproteobacteria</taxon>
        <taxon>Lysobacterales</taxon>
        <taxon>Lysobacteraceae</taxon>
        <taxon>Luteimonas</taxon>
    </lineage>
</organism>
<gene>
    <name evidence="2" type="ORF">FCE95_08530</name>
</gene>
<dbReference type="InterPro" id="IPR058548">
    <property type="entry name" value="MlaB-like_STAS"/>
</dbReference>
<dbReference type="AlphaFoldDB" id="A0A4U5JP69"/>
<keyword evidence="3" id="KW-1185">Reference proteome</keyword>
<evidence type="ECO:0000313" key="3">
    <source>
        <dbReference type="Proteomes" id="UP000308707"/>
    </source>
</evidence>
<dbReference type="Proteomes" id="UP000308707">
    <property type="component" value="Unassembled WGS sequence"/>
</dbReference>
<dbReference type="PANTHER" id="PTHR35849:SF1">
    <property type="entry name" value="INTERMEMBRANE PHOSPHOLIPID TRANSPORT SYSTEM BINDING PROTEIN MLAB"/>
    <property type="match status" value="1"/>
</dbReference>
<feature type="domain" description="STAS" evidence="1">
    <location>
        <begin position="44"/>
        <end position="97"/>
    </location>
</feature>
<dbReference type="PROSITE" id="PS50801">
    <property type="entry name" value="STAS"/>
    <property type="match status" value="1"/>
</dbReference>
<proteinExistence type="predicted"/>
<dbReference type="InterPro" id="IPR052746">
    <property type="entry name" value="MlaB_ABC_Transporter"/>
</dbReference>
<dbReference type="RefSeq" id="WP_137266608.1">
    <property type="nucleotide sequence ID" value="NZ_SZUA01000002.1"/>
</dbReference>
<name>A0A4U5JP69_9GAMM</name>
<dbReference type="PANTHER" id="PTHR35849">
    <property type="entry name" value="BLR2341 PROTEIN"/>
    <property type="match status" value="1"/>
</dbReference>
<accession>A0A4U5JP69</accession>
<dbReference type="SUPFAM" id="SSF52091">
    <property type="entry name" value="SpoIIaa-like"/>
    <property type="match status" value="1"/>
</dbReference>
<dbReference type="Gene3D" id="3.30.750.24">
    <property type="entry name" value="STAS domain"/>
    <property type="match status" value="1"/>
</dbReference>
<dbReference type="InterPro" id="IPR002645">
    <property type="entry name" value="STAS_dom"/>
</dbReference>
<comment type="caution">
    <text evidence="2">The sequence shown here is derived from an EMBL/GenBank/DDBJ whole genome shotgun (WGS) entry which is preliminary data.</text>
</comment>
<evidence type="ECO:0000313" key="2">
    <source>
        <dbReference type="EMBL" id="TKR30178.1"/>
    </source>
</evidence>
<reference evidence="2 3" key="1">
    <citation type="submission" date="2019-04" db="EMBL/GenBank/DDBJ databases">
        <title>Reference strain of H23.</title>
        <authorList>
            <person name="Luo X."/>
        </authorList>
    </citation>
    <scope>NUCLEOTIDE SEQUENCE [LARGE SCALE GENOMIC DNA]</scope>
    <source>
        <strain evidence="2 3">H23</strain>
    </source>
</reference>
<protein>
    <submittedName>
        <fullName evidence="2">STAS domain-containing protein</fullName>
    </submittedName>
</protein>